<feature type="compositionally biased region" description="Polar residues" evidence="1">
    <location>
        <begin position="85"/>
        <end position="99"/>
    </location>
</feature>
<organism evidence="2 3">
    <name type="scientific">Gigaspora margarita</name>
    <dbReference type="NCBI Taxonomy" id="4874"/>
    <lineage>
        <taxon>Eukaryota</taxon>
        <taxon>Fungi</taxon>
        <taxon>Fungi incertae sedis</taxon>
        <taxon>Mucoromycota</taxon>
        <taxon>Glomeromycotina</taxon>
        <taxon>Glomeromycetes</taxon>
        <taxon>Diversisporales</taxon>
        <taxon>Gigasporaceae</taxon>
        <taxon>Gigaspora</taxon>
    </lineage>
</organism>
<reference evidence="2 3" key="1">
    <citation type="submission" date="2021-06" db="EMBL/GenBank/DDBJ databases">
        <authorList>
            <person name="Kallberg Y."/>
            <person name="Tangrot J."/>
            <person name="Rosling A."/>
        </authorList>
    </citation>
    <scope>NUCLEOTIDE SEQUENCE [LARGE SCALE GENOMIC DNA]</scope>
    <source>
        <strain evidence="2 3">120-4 pot B 10/14</strain>
    </source>
</reference>
<feature type="region of interest" description="Disordered" evidence="1">
    <location>
        <begin position="85"/>
        <end position="108"/>
    </location>
</feature>
<comment type="caution">
    <text evidence="2">The sequence shown here is derived from an EMBL/GenBank/DDBJ whole genome shotgun (WGS) entry which is preliminary data.</text>
</comment>
<dbReference type="Proteomes" id="UP000789901">
    <property type="component" value="Unassembled WGS sequence"/>
</dbReference>
<name>A0ABN7WRZ7_GIGMA</name>
<proteinExistence type="predicted"/>
<evidence type="ECO:0000256" key="1">
    <source>
        <dbReference type="SAM" id="MobiDB-lite"/>
    </source>
</evidence>
<evidence type="ECO:0000313" key="2">
    <source>
        <dbReference type="EMBL" id="CAG8839361.1"/>
    </source>
</evidence>
<sequence>MNIKKQSWDEMVDNTTGKLKDLTNVTPLSVNSNMSETYTESSNRKEGILPCKKENVQTGLGGLTEDNFFENIDEFLRLPELKATSRNTNGWNNETTKNNADYIAKGKT</sequence>
<evidence type="ECO:0000313" key="3">
    <source>
        <dbReference type="Proteomes" id="UP000789901"/>
    </source>
</evidence>
<keyword evidence="3" id="KW-1185">Reference proteome</keyword>
<accession>A0ABN7WRZ7</accession>
<protein>
    <submittedName>
        <fullName evidence="2">41979_t:CDS:1</fullName>
    </submittedName>
</protein>
<feature type="non-terminal residue" evidence="2">
    <location>
        <position position="108"/>
    </location>
</feature>
<dbReference type="EMBL" id="CAJVQB010060257">
    <property type="protein sequence ID" value="CAG8839361.1"/>
    <property type="molecule type" value="Genomic_DNA"/>
</dbReference>
<gene>
    <name evidence="2" type="ORF">GMARGA_LOCUS34417</name>
</gene>